<feature type="compositionally biased region" description="Basic and acidic residues" evidence="1">
    <location>
        <begin position="132"/>
        <end position="146"/>
    </location>
</feature>
<feature type="region of interest" description="Disordered" evidence="1">
    <location>
        <begin position="216"/>
        <end position="242"/>
    </location>
</feature>
<feature type="region of interest" description="Disordered" evidence="1">
    <location>
        <begin position="285"/>
        <end position="428"/>
    </location>
</feature>
<feature type="compositionally biased region" description="Basic residues" evidence="1">
    <location>
        <begin position="32"/>
        <end position="50"/>
    </location>
</feature>
<reference evidence="2" key="1">
    <citation type="submission" date="2020-02" db="EMBL/GenBank/DDBJ databases">
        <authorList>
            <person name="Meier V. D."/>
        </authorList>
    </citation>
    <scope>NUCLEOTIDE SEQUENCE</scope>
    <source>
        <strain evidence="2">AVDCRST_MAG11</strain>
    </source>
</reference>
<protein>
    <submittedName>
        <fullName evidence="2">L-sorbosone dehydrogenase</fullName>
    </submittedName>
</protein>
<feature type="compositionally biased region" description="Basic residues" evidence="1">
    <location>
        <begin position="1"/>
        <end position="20"/>
    </location>
</feature>
<dbReference type="AlphaFoldDB" id="A0A6J4KN82"/>
<feature type="compositionally biased region" description="Basic residues" evidence="1">
    <location>
        <begin position="364"/>
        <end position="420"/>
    </location>
</feature>
<dbReference type="EMBL" id="CADCTU010000321">
    <property type="protein sequence ID" value="CAA9309804.1"/>
    <property type="molecule type" value="Genomic_DNA"/>
</dbReference>
<gene>
    <name evidence="2" type="ORF">AVDCRST_MAG11-1413</name>
</gene>
<feature type="non-terminal residue" evidence="2">
    <location>
        <position position="1"/>
    </location>
</feature>
<evidence type="ECO:0000256" key="1">
    <source>
        <dbReference type="SAM" id="MobiDB-lite"/>
    </source>
</evidence>
<feature type="compositionally biased region" description="Basic residues" evidence="1">
    <location>
        <begin position="58"/>
        <end position="72"/>
    </location>
</feature>
<sequence>DGRRDRCGRRRLPRRERRAHPPAGLLRDGVRRQPRPRAPRRGGRQRRRVREHVERPVLRQRRAAGRRLRGRAARHEPRRPGRHGRALRPPHGGARRHRRHRHRAARPARVRRGGAADRALRARRRRARARGVARDGGGRLPDERRPPAAQLRDRLRHGLALREHGLGVERVSGEEPHGEVAGPHAVHRDGDARRRLALRRQPHGAALRRVGALRHRHPQRGGAHGGPHHPRRVRHAARPRPARRELARAVQARAGAGGAGRGDAARDRGRRLRLAHLLLRPRAAEARARPRVRRRRRPGGGRVREQGPARRHLPRPLGAERARVLHGDAVPGALPRRRVRRVPRLVEPRPGPAGGLQRGVRPAHERRRVRRARGVRRRLRRPQQAARRRPPPPRRPRRGPGRRAVRHRRQARPHLAHHLPGRSARGGV</sequence>
<name>A0A6J4KN82_9BACT</name>
<feature type="compositionally biased region" description="Basic residues" evidence="1">
    <location>
        <begin position="121"/>
        <end position="131"/>
    </location>
</feature>
<evidence type="ECO:0000313" key="2">
    <source>
        <dbReference type="EMBL" id="CAA9309804.1"/>
    </source>
</evidence>
<feature type="region of interest" description="Disordered" evidence="1">
    <location>
        <begin position="1"/>
        <end position="149"/>
    </location>
</feature>
<feature type="non-terminal residue" evidence="2">
    <location>
        <position position="428"/>
    </location>
</feature>
<feature type="compositionally biased region" description="Basic residues" evidence="1">
    <location>
        <begin position="226"/>
        <end position="241"/>
    </location>
</feature>
<feature type="compositionally biased region" description="Basic residues" evidence="1">
    <location>
        <begin position="80"/>
        <end position="112"/>
    </location>
</feature>
<feature type="region of interest" description="Disordered" evidence="1">
    <location>
        <begin position="171"/>
        <end position="190"/>
    </location>
</feature>
<accession>A0A6J4KN82</accession>
<organism evidence="2">
    <name type="scientific">uncultured Gemmatimonadaceae bacterium</name>
    <dbReference type="NCBI Taxonomy" id="246130"/>
    <lineage>
        <taxon>Bacteria</taxon>
        <taxon>Pseudomonadati</taxon>
        <taxon>Gemmatimonadota</taxon>
        <taxon>Gemmatimonadia</taxon>
        <taxon>Gemmatimonadales</taxon>
        <taxon>Gemmatimonadaceae</taxon>
        <taxon>environmental samples</taxon>
    </lineage>
</organism>
<feature type="compositionally biased region" description="Basic residues" evidence="1">
    <location>
        <begin position="289"/>
        <end position="299"/>
    </location>
</feature>
<proteinExistence type="predicted"/>